<protein>
    <submittedName>
        <fullName evidence="1">Uncharacterized protein</fullName>
    </submittedName>
</protein>
<proteinExistence type="predicted"/>
<accession>A0A0F9J5D9</accession>
<comment type="caution">
    <text evidence="1">The sequence shown here is derived from an EMBL/GenBank/DDBJ whole genome shotgun (WGS) entry which is preliminary data.</text>
</comment>
<organism evidence="1">
    <name type="scientific">marine sediment metagenome</name>
    <dbReference type="NCBI Taxonomy" id="412755"/>
    <lineage>
        <taxon>unclassified sequences</taxon>
        <taxon>metagenomes</taxon>
        <taxon>ecological metagenomes</taxon>
    </lineage>
</organism>
<sequence length="69" mass="7883">MTCSLYLGEISHLVGRMDTRVWNMVASPVDECCALPPAWEQAKDEVESPVEHAIVWLVRFVVHMDLTNR</sequence>
<gene>
    <name evidence="1" type="ORF">LCGC14_1496180</name>
</gene>
<dbReference type="AlphaFoldDB" id="A0A0F9J5D9"/>
<dbReference type="EMBL" id="LAZR01010807">
    <property type="protein sequence ID" value="KKM64954.1"/>
    <property type="molecule type" value="Genomic_DNA"/>
</dbReference>
<name>A0A0F9J5D9_9ZZZZ</name>
<reference evidence="1" key="1">
    <citation type="journal article" date="2015" name="Nature">
        <title>Complex archaea that bridge the gap between prokaryotes and eukaryotes.</title>
        <authorList>
            <person name="Spang A."/>
            <person name="Saw J.H."/>
            <person name="Jorgensen S.L."/>
            <person name="Zaremba-Niedzwiedzka K."/>
            <person name="Martijn J."/>
            <person name="Lind A.E."/>
            <person name="van Eijk R."/>
            <person name="Schleper C."/>
            <person name="Guy L."/>
            <person name="Ettema T.J."/>
        </authorList>
    </citation>
    <scope>NUCLEOTIDE SEQUENCE</scope>
</reference>
<evidence type="ECO:0000313" key="1">
    <source>
        <dbReference type="EMBL" id="KKM64954.1"/>
    </source>
</evidence>